<sequence>MWILTWDISRSTIKVQEGKDGDCWEENVGKFPENLQEIIAEGGLTEWVKHEIAKVAVLIDDLYARAAACLDILNP</sequence>
<protein>
    <submittedName>
        <fullName evidence="1">Uncharacterized protein</fullName>
    </submittedName>
</protein>
<dbReference type="EMBL" id="JAPDGR010000447">
    <property type="protein sequence ID" value="KAJ2990161.1"/>
    <property type="molecule type" value="Genomic_DNA"/>
</dbReference>
<evidence type="ECO:0000313" key="2">
    <source>
        <dbReference type="Proteomes" id="UP001143856"/>
    </source>
</evidence>
<evidence type="ECO:0000313" key="1">
    <source>
        <dbReference type="EMBL" id="KAJ2990161.1"/>
    </source>
</evidence>
<proteinExistence type="predicted"/>
<dbReference type="Proteomes" id="UP001143856">
    <property type="component" value="Unassembled WGS sequence"/>
</dbReference>
<organism evidence="1 2">
    <name type="scientific">Xylaria curta</name>
    <dbReference type="NCBI Taxonomy" id="42375"/>
    <lineage>
        <taxon>Eukaryota</taxon>
        <taxon>Fungi</taxon>
        <taxon>Dikarya</taxon>
        <taxon>Ascomycota</taxon>
        <taxon>Pezizomycotina</taxon>
        <taxon>Sordariomycetes</taxon>
        <taxon>Xylariomycetidae</taxon>
        <taxon>Xylariales</taxon>
        <taxon>Xylariaceae</taxon>
        <taxon>Xylaria</taxon>
    </lineage>
</organism>
<accession>A0ACC1PCH8</accession>
<name>A0ACC1PCH8_9PEZI</name>
<gene>
    <name evidence="1" type="ORF">NUW58_g3096</name>
</gene>
<reference evidence="1" key="1">
    <citation type="submission" date="2022-10" db="EMBL/GenBank/DDBJ databases">
        <title>Genome Sequence of Xylaria curta.</title>
        <authorList>
            <person name="Buettner E."/>
        </authorList>
    </citation>
    <scope>NUCLEOTIDE SEQUENCE</scope>
    <source>
        <strain evidence="1">Babe10</strain>
    </source>
</reference>
<keyword evidence="2" id="KW-1185">Reference proteome</keyword>
<comment type="caution">
    <text evidence="1">The sequence shown here is derived from an EMBL/GenBank/DDBJ whole genome shotgun (WGS) entry which is preliminary data.</text>
</comment>